<keyword evidence="6" id="KW-0902">Two-component regulatory system</keyword>
<protein>
    <recommendedName>
        <fullName evidence="2">histidine kinase</fullName>
        <ecNumber evidence="2">2.7.13.3</ecNumber>
    </recommendedName>
</protein>
<dbReference type="SMART" id="SM00388">
    <property type="entry name" value="HisKA"/>
    <property type="match status" value="1"/>
</dbReference>
<dbReference type="InterPro" id="IPR004358">
    <property type="entry name" value="Sig_transdc_His_kin-like_C"/>
</dbReference>
<keyword evidence="4" id="KW-0808">Transferase</keyword>
<dbReference type="AlphaFoldDB" id="A0A3B9IKP3"/>
<dbReference type="SMART" id="SM00387">
    <property type="entry name" value="HATPase_c"/>
    <property type="match status" value="1"/>
</dbReference>
<dbReference type="Pfam" id="PF00512">
    <property type="entry name" value="HisKA"/>
    <property type="match status" value="1"/>
</dbReference>
<dbReference type="InterPro" id="IPR050736">
    <property type="entry name" value="Sensor_HK_Regulatory"/>
</dbReference>
<dbReference type="Proteomes" id="UP000257706">
    <property type="component" value="Unassembled WGS sequence"/>
</dbReference>
<keyword evidence="3" id="KW-0597">Phosphoprotein</keyword>
<feature type="domain" description="Histidine kinase" evidence="7">
    <location>
        <begin position="246"/>
        <end position="460"/>
    </location>
</feature>
<dbReference type="Pfam" id="PF13185">
    <property type="entry name" value="GAF_2"/>
    <property type="match status" value="1"/>
</dbReference>
<evidence type="ECO:0000313" key="8">
    <source>
        <dbReference type="EMBL" id="HAE48444.1"/>
    </source>
</evidence>
<dbReference type="SUPFAM" id="SSF47384">
    <property type="entry name" value="Homodimeric domain of signal transducing histidine kinase"/>
    <property type="match status" value="1"/>
</dbReference>
<evidence type="ECO:0000256" key="2">
    <source>
        <dbReference type="ARBA" id="ARBA00012438"/>
    </source>
</evidence>
<dbReference type="PROSITE" id="PS50109">
    <property type="entry name" value="HIS_KIN"/>
    <property type="match status" value="1"/>
</dbReference>
<evidence type="ECO:0000256" key="6">
    <source>
        <dbReference type="ARBA" id="ARBA00023012"/>
    </source>
</evidence>
<dbReference type="SMART" id="SM00065">
    <property type="entry name" value="GAF"/>
    <property type="match status" value="1"/>
</dbReference>
<evidence type="ECO:0000256" key="4">
    <source>
        <dbReference type="ARBA" id="ARBA00022679"/>
    </source>
</evidence>
<dbReference type="Pfam" id="PF02518">
    <property type="entry name" value="HATPase_c"/>
    <property type="match status" value="1"/>
</dbReference>
<comment type="catalytic activity">
    <reaction evidence="1">
        <text>ATP + protein L-histidine = ADP + protein N-phospho-L-histidine.</text>
        <dbReference type="EC" id="2.7.13.3"/>
    </reaction>
</comment>
<dbReference type="EMBL" id="DMAI01000215">
    <property type="protein sequence ID" value="HAE48444.1"/>
    <property type="molecule type" value="Genomic_DNA"/>
</dbReference>
<dbReference type="CDD" id="cd00082">
    <property type="entry name" value="HisKA"/>
    <property type="match status" value="1"/>
</dbReference>
<evidence type="ECO:0000256" key="3">
    <source>
        <dbReference type="ARBA" id="ARBA00022553"/>
    </source>
</evidence>
<gene>
    <name evidence="8" type="ORF">DCK97_13575</name>
</gene>
<dbReference type="PRINTS" id="PR00344">
    <property type="entry name" value="BCTRLSENSOR"/>
</dbReference>
<dbReference type="InterPro" id="IPR003661">
    <property type="entry name" value="HisK_dim/P_dom"/>
</dbReference>
<reference evidence="8 9" key="1">
    <citation type="journal article" date="2018" name="Nat. Biotechnol.">
        <title>A standardized bacterial taxonomy based on genome phylogeny substantially revises the tree of life.</title>
        <authorList>
            <person name="Parks D.H."/>
            <person name="Chuvochina M."/>
            <person name="Waite D.W."/>
            <person name="Rinke C."/>
            <person name="Skarshewski A."/>
            <person name="Chaumeil P.A."/>
            <person name="Hugenholtz P."/>
        </authorList>
    </citation>
    <scope>NUCLEOTIDE SEQUENCE [LARGE SCALE GENOMIC DNA]</scope>
    <source>
        <strain evidence="8">UBA8739</strain>
    </source>
</reference>
<dbReference type="InterPro" id="IPR036097">
    <property type="entry name" value="HisK_dim/P_sf"/>
</dbReference>
<dbReference type="Gene3D" id="1.10.287.130">
    <property type="match status" value="1"/>
</dbReference>
<name>A0A3B9IKP3_9PROT</name>
<evidence type="ECO:0000313" key="9">
    <source>
        <dbReference type="Proteomes" id="UP000257706"/>
    </source>
</evidence>
<dbReference type="InterPro" id="IPR003594">
    <property type="entry name" value="HATPase_dom"/>
</dbReference>
<dbReference type="SUPFAM" id="SSF55781">
    <property type="entry name" value="GAF domain-like"/>
    <property type="match status" value="1"/>
</dbReference>
<dbReference type="Gene3D" id="3.30.565.10">
    <property type="entry name" value="Histidine kinase-like ATPase, C-terminal domain"/>
    <property type="match status" value="1"/>
</dbReference>
<sequence>MSPLDPHVGRAHAWKPGLCCCAQRAGWVILQASDHRSAAPMSRNSPDFPVKPDTAWRRTLAAADRAALRALARGWPLERVLTIICTAMERLIDGSACSVLLLDDDGKLRHGAAPHLPQAYNTAIDGLEIGPSVGSCGTAAYTGRQVVVEDIRESPLWADYRDIAETAGLRACWSTPIRDPERRTIGTFAIYFSDRRGPTRQHLRTAAHMAALAAVAIGRRRADDAVFEAKARAEAASATKTTFLAGMSHELRTPLNAIIGFAEIMSAEMYGPLGSPRYQDYTRIIATSGRHLLTLIDDLLDLSKIEAGRMTLAAEPVDLAGVAADALAMAGADAKAVEIQAPDTPVTARGDRRALTQVALNLVSNALKFNRPHGRVILRIFRPDQDHAGLEVRDEGIGIPASRLAGLGQPFVRVESDHKHQGTGLGLYISRSLMELQGGRLDIDSTEGIGTTVRVTLPAA</sequence>
<comment type="caution">
    <text evidence="8">The sequence shown here is derived from an EMBL/GenBank/DDBJ whole genome shotgun (WGS) entry which is preliminary data.</text>
</comment>
<keyword evidence="5" id="KW-0418">Kinase</keyword>
<evidence type="ECO:0000256" key="5">
    <source>
        <dbReference type="ARBA" id="ARBA00022777"/>
    </source>
</evidence>
<proteinExistence type="predicted"/>
<dbReference type="InterPro" id="IPR036890">
    <property type="entry name" value="HATPase_C_sf"/>
</dbReference>
<dbReference type="PANTHER" id="PTHR43711:SF26">
    <property type="entry name" value="SENSOR HISTIDINE KINASE RCSC"/>
    <property type="match status" value="1"/>
</dbReference>
<dbReference type="InterPro" id="IPR003018">
    <property type="entry name" value="GAF"/>
</dbReference>
<dbReference type="SUPFAM" id="SSF55874">
    <property type="entry name" value="ATPase domain of HSP90 chaperone/DNA topoisomerase II/histidine kinase"/>
    <property type="match status" value="1"/>
</dbReference>
<dbReference type="EC" id="2.7.13.3" evidence="2"/>
<organism evidence="8 9">
    <name type="scientific">Tistrella mobilis</name>
    <dbReference type="NCBI Taxonomy" id="171437"/>
    <lineage>
        <taxon>Bacteria</taxon>
        <taxon>Pseudomonadati</taxon>
        <taxon>Pseudomonadota</taxon>
        <taxon>Alphaproteobacteria</taxon>
        <taxon>Geminicoccales</taxon>
        <taxon>Geminicoccaceae</taxon>
        <taxon>Tistrella</taxon>
    </lineage>
</organism>
<dbReference type="InterPro" id="IPR029016">
    <property type="entry name" value="GAF-like_dom_sf"/>
</dbReference>
<evidence type="ECO:0000259" key="7">
    <source>
        <dbReference type="PROSITE" id="PS50109"/>
    </source>
</evidence>
<dbReference type="InterPro" id="IPR005467">
    <property type="entry name" value="His_kinase_dom"/>
</dbReference>
<evidence type="ECO:0000256" key="1">
    <source>
        <dbReference type="ARBA" id="ARBA00000085"/>
    </source>
</evidence>
<accession>A0A3B9IKP3</accession>
<dbReference type="Gene3D" id="3.30.450.40">
    <property type="match status" value="1"/>
</dbReference>
<dbReference type="PANTHER" id="PTHR43711">
    <property type="entry name" value="TWO-COMPONENT HISTIDINE KINASE"/>
    <property type="match status" value="1"/>
</dbReference>
<dbReference type="GO" id="GO:0000155">
    <property type="term" value="F:phosphorelay sensor kinase activity"/>
    <property type="evidence" value="ECO:0007669"/>
    <property type="project" value="InterPro"/>
</dbReference>